<organism evidence="8 9">
    <name type="scientific">Mycoplasmopsis bovigenitalium</name>
    <dbReference type="NCBI Taxonomy" id="2112"/>
    <lineage>
        <taxon>Bacteria</taxon>
        <taxon>Bacillati</taxon>
        <taxon>Mycoplasmatota</taxon>
        <taxon>Mycoplasmoidales</taxon>
        <taxon>Metamycoplasmataceae</taxon>
        <taxon>Mycoplasmopsis</taxon>
    </lineage>
</organism>
<evidence type="ECO:0000256" key="4">
    <source>
        <dbReference type="ARBA" id="ARBA00022692"/>
    </source>
</evidence>
<dbReference type="Pfam" id="PF02417">
    <property type="entry name" value="Chromate_transp"/>
    <property type="match status" value="1"/>
</dbReference>
<dbReference type="RefSeq" id="WP_318025059.1">
    <property type="nucleotide sequence ID" value="NZ_LR214970.1"/>
</dbReference>
<evidence type="ECO:0000256" key="7">
    <source>
        <dbReference type="SAM" id="Phobius"/>
    </source>
</evidence>
<sequence length="221" mass="24999">MHFVALLVCIPLIAFVSLSVFGGGQIFMPIFNWLWTSLGSWFGIKIPEELINNVFAISNSTPGILSPKFATITGYMVAEGQWWGFIAMFITYLAFVLPAILMMKLALKYSDKFHDAKYFKNLIRIMNPVVTAIIFALVIQLFIGLIAPNLVFNKSAQEYISTTNSSHKSIFFSCWRLYALWCYVPSGIAISLYLYNKKMPMLGLILANVLVALVIFQPWLK</sequence>
<dbReference type="EMBL" id="LR214970">
    <property type="protein sequence ID" value="VEU61078.1"/>
    <property type="molecule type" value="Genomic_DNA"/>
</dbReference>
<dbReference type="AlphaFoldDB" id="A0A449AA02"/>
<keyword evidence="6 7" id="KW-0472">Membrane</keyword>
<dbReference type="Proteomes" id="UP000290942">
    <property type="component" value="Chromosome"/>
</dbReference>
<accession>A0A449AA02</accession>
<evidence type="ECO:0000256" key="1">
    <source>
        <dbReference type="ARBA" id="ARBA00004651"/>
    </source>
</evidence>
<name>A0A449AA02_9BACT</name>
<feature type="transmembrane region" description="Helical" evidence="7">
    <location>
        <begin position="128"/>
        <end position="150"/>
    </location>
</feature>
<gene>
    <name evidence="8" type="ORF">NCTC10122_00670</name>
</gene>
<dbReference type="GO" id="GO:0005886">
    <property type="term" value="C:plasma membrane"/>
    <property type="evidence" value="ECO:0007669"/>
    <property type="project" value="UniProtKB-SubCell"/>
</dbReference>
<evidence type="ECO:0000256" key="6">
    <source>
        <dbReference type="ARBA" id="ARBA00023136"/>
    </source>
</evidence>
<evidence type="ECO:0000313" key="9">
    <source>
        <dbReference type="Proteomes" id="UP000290942"/>
    </source>
</evidence>
<feature type="transmembrane region" description="Helical" evidence="7">
    <location>
        <begin position="202"/>
        <end position="220"/>
    </location>
</feature>
<reference evidence="8 9" key="1">
    <citation type="submission" date="2019-01" db="EMBL/GenBank/DDBJ databases">
        <authorList>
            <consortium name="Pathogen Informatics"/>
        </authorList>
    </citation>
    <scope>NUCLEOTIDE SEQUENCE [LARGE SCALE GENOMIC DNA]</scope>
    <source>
        <strain evidence="8 9">NCTC10122</strain>
    </source>
</reference>
<dbReference type="GO" id="GO:0015109">
    <property type="term" value="F:chromate transmembrane transporter activity"/>
    <property type="evidence" value="ECO:0007669"/>
    <property type="project" value="InterPro"/>
</dbReference>
<evidence type="ECO:0000256" key="3">
    <source>
        <dbReference type="ARBA" id="ARBA00022475"/>
    </source>
</evidence>
<evidence type="ECO:0000256" key="5">
    <source>
        <dbReference type="ARBA" id="ARBA00022989"/>
    </source>
</evidence>
<keyword evidence="3" id="KW-1003">Cell membrane</keyword>
<evidence type="ECO:0000313" key="8">
    <source>
        <dbReference type="EMBL" id="VEU61078.1"/>
    </source>
</evidence>
<comment type="similarity">
    <text evidence="2">Belongs to the chromate ion transporter (CHR) (TC 2.A.51) family.</text>
</comment>
<proteinExistence type="inferred from homology"/>
<evidence type="ECO:0000256" key="2">
    <source>
        <dbReference type="ARBA" id="ARBA00005262"/>
    </source>
</evidence>
<keyword evidence="4 7" id="KW-0812">Transmembrane</keyword>
<keyword evidence="5 7" id="KW-1133">Transmembrane helix</keyword>
<protein>
    <submittedName>
        <fullName evidence="8">Chromate transporter</fullName>
    </submittedName>
</protein>
<feature type="transmembrane region" description="Helical" evidence="7">
    <location>
        <begin position="170"/>
        <end position="195"/>
    </location>
</feature>
<feature type="transmembrane region" description="Helical" evidence="7">
    <location>
        <begin position="82"/>
        <end position="107"/>
    </location>
</feature>
<dbReference type="InterPro" id="IPR003370">
    <property type="entry name" value="Chromate_transpt"/>
</dbReference>
<comment type="subcellular location">
    <subcellularLocation>
        <location evidence="1">Cell membrane</location>
        <topology evidence="1">Multi-pass membrane protein</topology>
    </subcellularLocation>
</comment>